<evidence type="ECO:0000259" key="1">
    <source>
        <dbReference type="Pfam" id="PF07791"/>
    </source>
</evidence>
<dbReference type="RefSeq" id="WP_119755175.1">
    <property type="nucleotide sequence ID" value="NZ_CP032382.1"/>
</dbReference>
<accession>A0A385SLS5</accession>
<dbReference type="Pfam" id="PF07791">
    <property type="entry name" value="Imm11"/>
    <property type="match status" value="1"/>
</dbReference>
<sequence length="238" mass="27680">MFFEAKALGDGNEEWRALLIQGTNGSYDINEIISREAELEMAGPITMFLINVIRDKPARRQKPFDADLVYWSDDITYKAFRLRDGFAVIVSEAMKAILENFSMPKHRYYPLNLINYENRDEAQMYYLLQIFGSIMHIMDYEMSEYKYVDLKTGNIVETQKGGFANFEAFNQKRTERFNDNVMLDFKSMALNTQHDVLWGFNNSLLVSPSAKVVLESKGLKGVQIRPFQRVEIHRNSQP</sequence>
<protein>
    <recommendedName>
        <fullName evidence="1">Immunity MXAN-0049 protein domain-containing protein</fullName>
    </recommendedName>
</protein>
<dbReference type="InterPro" id="IPR012433">
    <property type="entry name" value="Imm11"/>
</dbReference>
<dbReference type="KEGG" id="chk:D4L85_15675"/>
<name>A0A385SLS5_9BACT</name>
<dbReference type="Proteomes" id="UP000266183">
    <property type="component" value="Chromosome"/>
</dbReference>
<gene>
    <name evidence="2" type="ORF">D4L85_15675</name>
</gene>
<proteinExistence type="predicted"/>
<feature type="domain" description="Immunity MXAN-0049 protein" evidence="1">
    <location>
        <begin position="87"/>
        <end position="148"/>
    </location>
</feature>
<evidence type="ECO:0000313" key="3">
    <source>
        <dbReference type="Proteomes" id="UP000266183"/>
    </source>
</evidence>
<evidence type="ECO:0000313" key="2">
    <source>
        <dbReference type="EMBL" id="AYB31914.1"/>
    </source>
</evidence>
<dbReference type="AlphaFoldDB" id="A0A385SLS5"/>
<dbReference type="EMBL" id="CP032382">
    <property type="protein sequence ID" value="AYB31914.1"/>
    <property type="molecule type" value="Genomic_DNA"/>
</dbReference>
<keyword evidence="3" id="KW-1185">Reference proteome</keyword>
<reference evidence="3" key="1">
    <citation type="submission" date="2018-09" db="EMBL/GenBank/DDBJ databases">
        <title>Chryseolinea sp. KIS68-18 isolated from soil.</title>
        <authorList>
            <person name="Weon H.-Y."/>
            <person name="Kwon S.-W."/>
            <person name="Lee S.A."/>
        </authorList>
    </citation>
    <scope>NUCLEOTIDE SEQUENCE [LARGE SCALE GENOMIC DNA]</scope>
    <source>
        <strain evidence="3">KIS68-18</strain>
    </source>
</reference>
<organism evidence="2 3">
    <name type="scientific">Chryseolinea soli</name>
    <dbReference type="NCBI Taxonomy" id="2321403"/>
    <lineage>
        <taxon>Bacteria</taxon>
        <taxon>Pseudomonadati</taxon>
        <taxon>Bacteroidota</taxon>
        <taxon>Cytophagia</taxon>
        <taxon>Cytophagales</taxon>
        <taxon>Fulvivirgaceae</taxon>
        <taxon>Chryseolinea</taxon>
    </lineage>
</organism>
<dbReference type="OrthoDB" id="1186824at2"/>